<evidence type="ECO:0000313" key="8">
    <source>
        <dbReference type="Proteomes" id="UP000307087"/>
    </source>
</evidence>
<dbReference type="Pfam" id="PF00875">
    <property type="entry name" value="DNA_photolyase"/>
    <property type="match status" value="1"/>
</dbReference>
<dbReference type="PROSITE" id="PS51645">
    <property type="entry name" value="PHR_CRY_ALPHA_BETA"/>
    <property type="match status" value="1"/>
</dbReference>
<keyword evidence="1 4" id="KW-0285">Flavoprotein</keyword>
<dbReference type="EMBL" id="STGW01000001">
    <property type="protein sequence ID" value="THV18345.1"/>
    <property type="molecule type" value="Genomic_DNA"/>
</dbReference>
<sequence length="508" mass="56824">MPSTLGRVSHFSVDAQIVQCVWPQGAGARACWAHVERRQRRGRTCWAVWAPPGNGRHDLASGSPDLLRSGRQDGTVTSSILWFRRDLRLGDHPALLAAGDEGPVLPVFVLDEALWAASGRPRQAFLLRSLRALDADLRRHGPGLVIRRGLPEEVLPELADEVAAAAVHVTADFAPYGAARDERVARALGDVPLVRTGSPYAVAPGRLSTGAGQPYKVYTPFSKAWVDHGWRAPAASDPAAVDWVGAPVDELPEEPELVGVMLPEAGETAALARWDEFKGTPYDDVRDRPDLDETSRLSTYLRWGAIHPRTLLADLDARHPHERTFRKELAWREFHAHVLHHWPDSARDYYKPELKGLPYVTGRELDERLGAWADGRTGYPIVDAGMRQLLGEGWMHNRVRMIVASFLVKDLHVEWTHGARHFMRHLVDGDLASNQHNWQWVAGCGTDAAPYFRIFNPTTQGERFDPDSTYVRRWLPELGTDDYPAPIVDHAEQRAATLEAYQHLRGQR</sequence>
<dbReference type="Gene3D" id="3.40.50.620">
    <property type="entry name" value="HUPs"/>
    <property type="match status" value="1"/>
</dbReference>
<dbReference type="Proteomes" id="UP000307087">
    <property type="component" value="Unassembled WGS sequence"/>
</dbReference>
<evidence type="ECO:0000313" key="7">
    <source>
        <dbReference type="EMBL" id="THV18345.1"/>
    </source>
</evidence>
<feature type="binding site" evidence="4">
    <location>
        <position position="282"/>
    </location>
    <ligand>
        <name>FAD</name>
        <dbReference type="ChEBI" id="CHEBI:57692"/>
    </ligand>
</feature>
<dbReference type="Gene3D" id="1.25.40.80">
    <property type="match status" value="1"/>
</dbReference>
<dbReference type="SUPFAM" id="SSF48173">
    <property type="entry name" value="Cryptochrome/photolyase FAD-binding domain"/>
    <property type="match status" value="1"/>
</dbReference>
<comment type="cofactor">
    <cofactor evidence="4">
        <name>FAD</name>
        <dbReference type="ChEBI" id="CHEBI:57692"/>
    </cofactor>
    <text evidence="4">Binds 1 FAD per subunit.</text>
</comment>
<dbReference type="PANTHER" id="PTHR11455:SF9">
    <property type="entry name" value="CRYPTOCHROME CIRCADIAN CLOCK 5 ISOFORM X1"/>
    <property type="match status" value="1"/>
</dbReference>
<evidence type="ECO:0000256" key="5">
    <source>
        <dbReference type="RuleBase" id="RU004182"/>
    </source>
</evidence>
<dbReference type="PANTHER" id="PTHR11455">
    <property type="entry name" value="CRYPTOCHROME"/>
    <property type="match status" value="1"/>
</dbReference>
<dbReference type="GO" id="GO:0003677">
    <property type="term" value="F:DNA binding"/>
    <property type="evidence" value="ECO:0007669"/>
    <property type="project" value="TreeGrafter"/>
</dbReference>
<feature type="binding site" evidence="4">
    <location>
        <position position="325"/>
    </location>
    <ligand>
        <name>FAD</name>
        <dbReference type="ChEBI" id="CHEBI:57692"/>
    </ligand>
</feature>
<keyword evidence="8" id="KW-1185">Reference proteome</keyword>
<dbReference type="InterPro" id="IPR036155">
    <property type="entry name" value="Crypto/Photolyase_N_sf"/>
</dbReference>
<keyword evidence="7" id="KW-0456">Lyase</keyword>
<dbReference type="GO" id="GO:0003904">
    <property type="term" value="F:deoxyribodipyrimidine photo-lyase activity"/>
    <property type="evidence" value="ECO:0007669"/>
    <property type="project" value="TreeGrafter"/>
</dbReference>
<evidence type="ECO:0000256" key="2">
    <source>
        <dbReference type="ARBA" id="ARBA00022827"/>
    </source>
</evidence>
<dbReference type="PROSITE" id="PS00394">
    <property type="entry name" value="DNA_PHOTOLYASES_1_1"/>
    <property type="match status" value="1"/>
</dbReference>
<dbReference type="SUPFAM" id="SSF52425">
    <property type="entry name" value="Cryptochrome/photolyase, N-terminal domain"/>
    <property type="match status" value="1"/>
</dbReference>
<feature type="binding site" evidence="4">
    <location>
        <begin position="428"/>
        <end position="430"/>
    </location>
    <ligand>
        <name>FAD</name>
        <dbReference type="ChEBI" id="CHEBI:57692"/>
    </ligand>
</feature>
<accession>A0A4S8NP52</accession>
<feature type="domain" description="Photolyase/cryptochrome alpha/beta" evidence="6">
    <location>
        <begin position="77"/>
        <end position="204"/>
    </location>
</feature>
<dbReference type="InterPro" id="IPR018394">
    <property type="entry name" value="DNA_photolyase_1_CS_C"/>
</dbReference>
<dbReference type="AlphaFoldDB" id="A0A4S8NP52"/>
<dbReference type="OrthoDB" id="9772484at2"/>
<dbReference type="GO" id="GO:0006950">
    <property type="term" value="P:response to stress"/>
    <property type="evidence" value="ECO:0007669"/>
    <property type="project" value="UniProtKB-ARBA"/>
</dbReference>
<dbReference type="Pfam" id="PF03441">
    <property type="entry name" value="FAD_binding_7"/>
    <property type="match status" value="1"/>
</dbReference>
<dbReference type="InterPro" id="IPR002081">
    <property type="entry name" value="Cryptochrome/DNA_photolyase_1"/>
</dbReference>
<evidence type="ECO:0000256" key="4">
    <source>
        <dbReference type="PIRSR" id="PIRSR602081-1"/>
    </source>
</evidence>
<keyword evidence="3 5" id="KW-0157">Chromophore</keyword>
<dbReference type="GO" id="GO:0071949">
    <property type="term" value="F:FAD binding"/>
    <property type="evidence" value="ECO:0007669"/>
    <property type="project" value="TreeGrafter"/>
</dbReference>
<dbReference type="GO" id="GO:0009416">
    <property type="term" value="P:response to light stimulus"/>
    <property type="evidence" value="ECO:0007669"/>
    <property type="project" value="TreeGrafter"/>
</dbReference>
<dbReference type="InterPro" id="IPR005101">
    <property type="entry name" value="Cryptochr/Photolyase_FAD-bd"/>
</dbReference>
<keyword evidence="2 4" id="KW-0274">FAD</keyword>
<protein>
    <submittedName>
        <fullName evidence="7">Deoxyribodipyrimidine photo-lyase</fullName>
    </submittedName>
</protein>
<evidence type="ECO:0000259" key="6">
    <source>
        <dbReference type="PROSITE" id="PS51645"/>
    </source>
</evidence>
<proteinExistence type="inferred from homology"/>
<dbReference type="InterPro" id="IPR006050">
    <property type="entry name" value="DNA_photolyase_N"/>
</dbReference>
<dbReference type="GO" id="GO:0006139">
    <property type="term" value="P:nucleobase-containing compound metabolic process"/>
    <property type="evidence" value="ECO:0007669"/>
    <property type="project" value="UniProtKB-ARBA"/>
</dbReference>
<comment type="similarity">
    <text evidence="5">Belongs to the DNA photolyase family.</text>
</comment>
<dbReference type="PRINTS" id="PR00147">
    <property type="entry name" value="DNAPHOTLYASE"/>
</dbReference>
<name>A0A4S8NP52_9ACTN</name>
<evidence type="ECO:0000256" key="3">
    <source>
        <dbReference type="ARBA" id="ARBA00022991"/>
    </source>
</evidence>
<dbReference type="InterPro" id="IPR014729">
    <property type="entry name" value="Rossmann-like_a/b/a_fold"/>
</dbReference>
<evidence type="ECO:0000256" key="1">
    <source>
        <dbReference type="ARBA" id="ARBA00022630"/>
    </source>
</evidence>
<reference evidence="7 8" key="1">
    <citation type="journal article" date="2009" name="Int. J. Syst. Evol. Microbiol.">
        <title>Nocardioides caeni sp. nov., isolated from wastewater.</title>
        <authorList>
            <person name="Yoon J.H."/>
            <person name="Kang S.J."/>
            <person name="Park S."/>
            <person name="Kim W."/>
            <person name="Oh T.K."/>
        </authorList>
    </citation>
    <scope>NUCLEOTIDE SEQUENCE [LARGE SCALE GENOMIC DNA]</scope>
    <source>
        <strain evidence="7 8">DSM 23134</strain>
    </source>
</reference>
<feature type="binding site" evidence="4">
    <location>
        <begin position="294"/>
        <end position="298"/>
    </location>
    <ligand>
        <name>FAD</name>
        <dbReference type="ChEBI" id="CHEBI:57692"/>
    </ligand>
</feature>
<gene>
    <name evidence="7" type="ORF">E9934_01530</name>
</gene>
<dbReference type="Gene3D" id="1.10.579.10">
    <property type="entry name" value="DNA Cyclobutane Dipyrimidine Photolyase, subunit A, domain 3"/>
    <property type="match status" value="1"/>
</dbReference>
<comment type="caution">
    <text evidence="7">The sequence shown here is derived from an EMBL/GenBank/DDBJ whole genome shotgun (WGS) entry which is preliminary data.</text>
</comment>
<dbReference type="InterPro" id="IPR036134">
    <property type="entry name" value="Crypto/Photolyase_FAD-like_sf"/>
</dbReference>
<organism evidence="7 8">
    <name type="scientific">Nocardioides caeni</name>
    <dbReference type="NCBI Taxonomy" id="574700"/>
    <lineage>
        <taxon>Bacteria</taxon>
        <taxon>Bacillati</taxon>
        <taxon>Actinomycetota</taxon>
        <taxon>Actinomycetes</taxon>
        <taxon>Propionibacteriales</taxon>
        <taxon>Nocardioidaceae</taxon>
        <taxon>Nocardioides</taxon>
    </lineage>
</organism>